<dbReference type="UniPathway" id="UPA00148">
    <property type="reaction ID" value="UER00233"/>
</dbReference>
<feature type="domain" description="Cobalamin adenosyltransferase-like" evidence="5">
    <location>
        <begin position="4"/>
        <end position="167"/>
    </location>
</feature>
<evidence type="ECO:0000313" key="6">
    <source>
        <dbReference type="EMBL" id="BAP57596.1"/>
    </source>
</evidence>
<dbReference type="EC" id="2.5.1.17" evidence="4"/>
<dbReference type="NCBIfam" id="TIGR00636">
    <property type="entry name" value="PduO_Nterm"/>
    <property type="match status" value="1"/>
</dbReference>
<dbReference type="STRING" id="40754.THII_3299"/>
<dbReference type="GO" id="GO:0008817">
    <property type="term" value="F:corrinoid adenosyltransferase activity"/>
    <property type="evidence" value="ECO:0007669"/>
    <property type="project" value="UniProtKB-UniRule"/>
</dbReference>
<evidence type="ECO:0000256" key="3">
    <source>
        <dbReference type="ARBA" id="ARBA00022840"/>
    </source>
</evidence>
<dbReference type="AlphaFoldDB" id="A0A090BVX1"/>
<evidence type="ECO:0000256" key="1">
    <source>
        <dbReference type="ARBA" id="ARBA00022679"/>
    </source>
</evidence>
<dbReference type="GO" id="GO:0009236">
    <property type="term" value="P:cobalamin biosynthetic process"/>
    <property type="evidence" value="ECO:0007669"/>
    <property type="project" value="UniProtKB-UniRule"/>
</dbReference>
<dbReference type="SUPFAM" id="SSF89028">
    <property type="entry name" value="Cobalamin adenosyltransferase-like"/>
    <property type="match status" value="1"/>
</dbReference>
<dbReference type="KEGG" id="tig:THII_3299"/>
<dbReference type="HOGENOM" id="CLU_083486_0_2_6"/>
<dbReference type="Proteomes" id="UP000031623">
    <property type="component" value="Chromosome"/>
</dbReference>
<sequence length="181" mass="20220">MKSIATQQGDDGQTQLVGGSRISKSHLRVEAYGTVDELNTVMGFARSLCSEVEINQIVKNIQRELFIMGSSLATPPESARQPPQITTTMVETLTQQVHHLEQTEKISFAWALPGENSIVAAFDMARTVCRRAERQVVRLRETGEVIDPNILPYLNRLSDLLWLLGRWLEVKLGVDGRLHPG</sequence>
<dbReference type="OrthoDB" id="9778896at2"/>
<dbReference type="Gene3D" id="1.20.1200.10">
    <property type="entry name" value="Cobalamin adenosyltransferase-like"/>
    <property type="match status" value="1"/>
</dbReference>
<evidence type="ECO:0000256" key="4">
    <source>
        <dbReference type="RuleBase" id="RU366026"/>
    </source>
</evidence>
<comment type="catalytic activity">
    <reaction evidence="4">
        <text>2 cob(II)alamin + reduced [electron-transfer flavoprotein] + 2 ATP = 2 adenosylcob(III)alamin + 2 triphosphate + oxidized [electron-transfer flavoprotein] + 3 H(+)</text>
        <dbReference type="Rhea" id="RHEA:28671"/>
        <dbReference type="Rhea" id="RHEA-COMP:10685"/>
        <dbReference type="Rhea" id="RHEA-COMP:10686"/>
        <dbReference type="ChEBI" id="CHEBI:15378"/>
        <dbReference type="ChEBI" id="CHEBI:16304"/>
        <dbReference type="ChEBI" id="CHEBI:18036"/>
        <dbReference type="ChEBI" id="CHEBI:18408"/>
        <dbReference type="ChEBI" id="CHEBI:30616"/>
        <dbReference type="ChEBI" id="CHEBI:57692"/>
        <dbReference type="ChEBI" id="CHEBI:58307"/>
        <dbReference type="EC" id="2.5.1.17"/>
    </reaction>
</comment>
<keyword evidence="2 4" id="KW-0547">Nucleotide-binding</keyword>
<dbReference type="Pfam" id="PF01923">
    <property type="entry name" value="Cob_adeno_trans"/>
    <property type="match status" value="1"/>
</dbReference>
<comment type="pathway">
    <text evidence="4">Cofactor biosynthesis; adenosylcobalamin biosynthesis; adenosylcobalamin from cob(II)yrinate a,c-diamide: step 2/7.</text>
</comment>
<evidence type="ECO:0000259" key="5">
    <source>
        <dbReference type="Pfam" id="PF01923"/>
    </source>
</evidence>
<evidence type="ECO:0000313" key="7">
    <source>
        <dbReference type="Proteomes" id="UP000031623"/>
    </source>
</evidence>
<dbReference type="GO" id="GO:0005524">
    <property type="term" value="F:ATP binding"/>
    <property type="evidence" value="ECO:0007669"/>
    <property type="project" value="UniProtKB-UniRule"/>
</dbReference>
<keyword evidence="1 4" id="KW-0808">Transferase</keyword>
<proteinExistence type="inferred from homology"/>
<protein>
    <recommendedName>
        <fullName evidence="4">Corrinoid adenosyltransferase</fullName>
        <ecNumber evidence="4">2.5.1.17</ecNumber>
    </recommendedName>
    <alternativeName>
        <fullName evidence="4">Cob(II)alamin adenosyltransferase</fullName>
    </alternativeName>
    <alternativeName>
        <fullName evidence="4">Cob(II)yrinic acid a,c-diamide adenosyltransferase</fullName>
    </alternativeName>
    <alternativeName>
        <fullName evidence="4">Cobinamide/cobalamin adenosyltransferase</fullName>
    </alternativeName>
</protein>
<keyword evidence="7" id="KW-1185">Reference proteome</keyword>
<comment type="catalytic activity">
    <reaction evidence="4">
        <text>2 cob(II)yrinate a,c diamide + reduced [electron-transfer flavoprotein] + 2 ATP = 2 adenosylcob(III)yrinate a,c-diamide + 2 triphosphate + oxidized [electron-transfer flavoprotein] + 3 H(+)</text>
        <dbReference type="Rhea" id="RHEA:11528"/>
        <dbReference type="Rhea" id="RHEA-COMP:10685"/>
        <dbReference type="Rhea" id="RHEA-COMP:10686"/>
        <dbReference type="ChEBI" id="CHEBI:15378"/>
        <dbReference type="ChEBI" id="CHEBI:18036"/>
        <dbReference type="ChEBI" id="CHEBI:30616"/>
        <dbReference type="ChEBI" id="CHEBI:57692"/>
        <dbReference type="ChEBI" id="CHEBI:58307"/>
        <dbReference type="ChEBI" id="CHEBI:58503"/>
        <dbReference type="ChEBI" id="CHEBI:58537"/>
        <dbReference type="EC" id="2.5.1.17"/>
    </reaction>
</comment>
<name>A0A090BVX1_9GAMM</name>
<keyword evidence="4" id="KW-0169">Cobalamin biosynthesis</keyword>
<evidence type="ECO:0000256" key="2">
    <source>
        <dbReference type="ARBA" id="ARBA00022741"/>
    </source>
</evidence>
<dbReference type="PANTHER" id="PTHR12213">
    <property type="entry name" value="CORRINOID ADENOSYLTRANSFERASE"/>
    <property type="match status" value="1"/>
</dbReference>
<comment type="similarity">
    <text evidence="4">Belongs to the Cob(I)alamin adenosyltransferase family.</text>
</comment>
<keyword evidence="3 4" id="KW-0067">ATP-binding</keyword>
<accession>A0A090BVX1</accession>
<dbReference type="EMBL" id="AP014633">
    <property type="protein sequence ID" value="BAP57596.1"/>
    <property type="molecule type" value="Genomic_DNA"/>
</dbReference>
<gene>
    <name evidence="6" type="ORF">THII_3299</name>
</gene>
<dbReference type="InterPro" id="IPR016030">
    <property type="entry name" value="CblAdoTrfase-like"/>
</dbReference>
<reference evidence="6 7" key="1">
    <citation type="journal article" date="2014" name="ISME J.">
        <title>Ecophysiology of Thioploca ingrica as revealed by the complete genome sequence supplemented with proteomic evidence.</title>
        <authorList>
            <person name="Kojima H."/>
            <person name="Ogura Y."/>
            <person name="Yamamoto N."/>
            <person name="Togashi T."/>
            <person name="Mori H."/>
            <person name="Watanabe T."/>
            <person name="Nemoto F."/>
            <person name="Kurokawa K."/>
            <person name="Hayashi T."/>
            <person name="Fukui M."/>
        </authorList>
    </citation>
    <scope>NUCLEOTIDE SEQUENCE [LARGE SCALE GENOMIC DNA]</scope>
</reference>
<dbReference type="InterPro" id="IPR029499">
    <property type="entry name" value="PduO-typ"/>
</dbReference>
<organism evidence="6 7">
    <name type="scientific">Thioploca ingrica</name>
    <dbReference type="NCBI Taxonomy" id="40754"/>
    <lineage>
        <taxon>Bacteria</taxon>
        <taxon>Pseudomonadati</taxon>
        <taxon>Pseudomonadota</taxon>
        <taxon>Gammaproteobacteria</taxon>
        <taxon>Thiotrichales</taxon>
        <taxon>Thiotrichaceae</taxon>
        <taxon>Thioploca</taxon>
    </lineage>
</organism>
<dbReference type="InterPro" id="IPR036451">
    <property type="entry name" value="CblAdoTrfase-like_sf"/>
</dbReference>
<dbReference type="PANTHER" id="PTHR12213:SF0">
    <property type="entry name" value="CORRINOID ADENOSYLTRANSFERASE MMAB"/>
    <property type="match status" value="1"/>
</dbReference>